<dbReference type="Pfam" id="PF06985">
    <property type="entry name" value="HET"/>
    <property type="match status" value="1"/>
</dbReference>
<evidence type="ECO:0000313" key="3">
    <source>
        <dbReference type="Proteomes" id="UP000077248"/>
    </source>
</evidence>
<name>A0A177DM16_ALTAL</name>
<gene>
    <name evidence="2" type="ORF">CC77DRAFT_1041205</name>
</gene>
<dbReference type="AlphaFoldDB" id="A0A177DM16"/>
<dbReference type="RefSeq" id="XP_018385270.1">
    <property type="nucleotide sequence ID" value="XM_018527229.1"/>
</dbReference>
<dbReference type="GeneID" id="29112823"/>
<feature type="domain" description="Heterokaryon incompatibility" evidence="1">
    <location>
        <begin position="22"/>
        <end position="111"/>
    </location>
</feature>
<evidence type="ECO:0000259" key="1">
    <source>
        <dbReference type="Pfam" id="PF06985"/>
    </source>
</evidence>
<sequence>MRLLNASTYEFHVVLGPRKPKYAILSHTWENDEVLYEDMRDTPKSDWSAKKGYFKIKKACAQALQDGCDFVWIDTCNINKDSSAELSEAINSMFRWYRDATICYAYISDSVTGDDESFSQCRWLTRGWTLQEMIAPDRVHFYDMNWSFLGSRISLATHLLSPATGIHTAVLLRRHRPHVESMLEKFSVAQKMKWASKRTTTREEDIAYCLMGLFDVNMPLLYGEGSKAFYRLQQAILAIS</sequence>
<dbReference type="OMA" id="RWERDEM"/>
<proteinExistence type="predicted"/>
<reference evidence="2 3" key="1">
    <citation type="submission" date="2016-05" db="EMBL/GenBank/DDBJ databases">
        <title>Comparative analysis of secretome profiles of manganese(II)-oxidizing ascomycete fungi.</title>
        <authorList>
            <consortium name="DOE Joint Genome Institute"/>
            <person name="Zeiner C.A."/>
            <person name="Purvine S.O."/>
            <person name="Zink E.M."/>
            <person name="Wu S."/>
            <person name="Pasa-Tolic L."/>
            <person name="Chaput D.L."/>
            <person name="Haridas S."/>
            <person name="Grigoriev I.V."/>
            <person name="Santelli C.M."/>
            <person name="Hansel C.M."/>
        </authorList>
    </citation>
    <scope>NUCLEOTIDE SEQUENCE [LARGE SCALE GENOMIC DNA]</scope>
    <source>
        <strain evidence="2 3">SRC1lrK2f</strain>
    </source>
</reference>
<dbReference type="STRING" id="5599.A0A177DM16"/>
<evidence type="ECO:0000313" key="2">
    <source>
        <dbReference type="EMBL" id="OAG19849.1"/>
    </source>
</evidence>
<dbReference type="PANTHER" id="PTHR10622">
    <property type="entry name" value="HET DOMAIN-CONTAINING PROTEIN"/>
    <property type="match status" value="1"/>
</dbReference>
<keyword evidence="3" id="KW-1185">Reference proteome</keyword>
<dbReference type="InterPro" id="IPR010730">
    <property type="entry name" value="HET"/>
</dbReference>
<dbReference type="EMBL" id="KV441480">
    <property type="protein sequence ID" value="OAG19849.1"/>
    <property type="molecule type" value="Genomic_DNA"/>
</dbReference>
<dbReference type="PANTHER" id="PTHR10622:SF10">
    <property type="entry name" value="HET DOMAIN-CONTAINING PROTEIN"/>
    <property type="match status" value="1"/>
</dbReference>
<dbReference type="VEuPathDB" id="FungiDB:CC77DRAFT_1041205"/>
<organism evidence="2 3">
    <name type="scientific">Alternaria alternata</name>
    <name type="common">Alternaria rot fungus</name>
    <name type="synonym">Torula alternata</name>
    <dbReference type="NCBI Taxonomy" id="5599"/>
    <lineage>
        <taxon>Eukaryota</taxon>
        <taxon>Fungi</taxon>
        <taxon>Dikarya</taxon>
        <taxon>Ascomycota</taxon>
        <taxon>Pezizomycotina</taxon>
        <taxon>Dothideomycetes</taxon>
        <taxon>Pleosporomycetidae</taxon>
        <taxon>Pleosporales</taxon>
        <taxon>Pleosporineae</taxon>
        <taxon>Pleosporaceae</taxon>
        <taxon>Alternaria</taxon>
        <taxon>Alternaria sect. Alternaria</taxon>
        <taxon>Alternaria alternata complex</taxon>
    </lineage>
</organism>
<accession>A0A177DM16</accession>
<dbReference type="Proteomes" id="UP000077248">
    <property type="component" value="Unassembled WGS sequence"/>
</dbReference>
<protein>
    <submittedName>
        <fullName evidence="2">HET-domain-containing protein</fullName>
    </submittedName>
</protein>
<dbReference type="KEGG" id="aalt:CC77DRAFT_1041205"/>